<evidence type="ECO:0000313" key="1">
    <source>
        <dbReference type="EMBL" id="MPN60292.1"/>
    </source>
</evidence>
<dbReference type="EMBL" id="VSSQ01135361">
    <property type="protein sequence ID" value="MPN60292.1"/>
    <property type="molecule type" value="Genomic_DNA"/>
</dbReference>
<reference evidence="1" key="1">
    <citation type="submission" date="2019-08" db="EMBL/GenBank/DDBJ databases">
        <authorList>
            <person name="Kucharzyk K."/>
            <person name="Murdoch R.W."/>
            <person name="Higgins S."/>
            <person name="Loffler F."/>
        </authorList>
    </citation>
    <scope>NUCLEOTIDE SEQUENCE</scope>
</reference>
<name>A0A645JAZ3_9ZZZZ</name>
<sequence length="98" mass="11070">MLVHSEFCFTVDADHLAKLGLEIGDEVFQSLLIICIIGAKLPLELPPADRRWMADRVVAIRHPDVNVDGKRRAQLVEDSQVDRDAVRYALIEERFGEG</sequence>
<organism evidence="1">
    <name type="scientific">bioreactor metagenome</name>
    <dbReference type="NCBI Taxonomy" id="1076179"/>
    <lineage>
        <taxon>unclassified sequences</taxon>
        <taxon>metagenomes</taxon>
        <taxon>ecological metagenomes</taxon>
    </lineage>
</organism>
<protein>
    <submittedName>
        <fullName evidence="1">Uncharacterized protein</fullName>
    </submittedName>
</protein>
<proteinExistence type="predicted"/>
<comment type="caution">
    <text evidence="1">The sequence shown here is derived from an EMBL/GenBank/DDBJ whole genome shotgun (WGS) entry which is preliminary data.</text>
</comment>
<gene>
    <name evidence="1" type="ORF">SDC9_208020</name>
</gene>
<accession>A0A645JAZ3</accession>
<dbReference type="AlphaFoldDB" id="A0A645JAZ3"/>